<evidence type="ECO:0000256" key="6">
    <source>
        <dbReference type="ARBA" id="ARBA00023014"/>
    </source>
</evidence>
<sequence>MSAGHPGRGGTAGGAAAEGPLRVAVAVERCVASGQCAQLAPAVFDQGESDGVVVLLDPAPPAGEGAAVRMAEEMCPVGAIRVGPLAGPGADHTKATERRPADGADPAPRRNGVGGGPRVN</sequence>
<dbReference type="Gene3D" id="3.30.70.20">
    <property type="match status" value="1"/>
</dbReference>
<dbReference type="Pfam" id="PF13370">
    <property type="entry name" value="Fer4_13"/>
    <property type="match status" value="1"/>
</dbReference>
<dbReference type="InterPro" id="IPR001080">
    <property type="entry name" value="3Fe4S_ferredoxin"/>
</dbReference>
<dbReference type="PRINTS" id="PR00352">
    <property type="entry name" value="3FE4SFRDOXIN"/>
</dbReference>
<feature type="compositionally biased region" description="Basic and acidic residues" evidence="9">
    <location>
        <begin position="91"/>
        <end position="102"/>
    </location>
</feature>
<gene>
    <name evidence="10" type="ORF">G443_001714</name>
</gene>
<keyword evidence="11" id="KW-1185">Reference proteome</keyword>
<feature type="region of interest" description="Disordered" evidence="9">
    <location>
        <begin position="83"/>
        <end position="120"/>
    </location>
</feature>
<keyword evidence="7" id="KW-0003">3Fe-4S</keyword>
<dbReference type="RefSeq" id="WP_081715435.1">
    <property type="nucleotide sequence ID" value="NZ_AUBJ02000001.1"/>
</dbReference>
<dbReference type="PANTHER" id="PTHR36923:SF3">
    <property type="entry name" value="FERREDOXIN"/>
    <property type="match status" value="1"/>
</dbReference>
<dbReference type="PANTHER" id="PTHR36923">
    <property type="entry name" value="FERREDOXIN"/>
    <property type="match status" value="1"/>
</dbReference>
<keyword evidence="3 8" id="KW-0479">Metal-binding</keyword>
<reference evidence="10 11" key="1">
    <citation type="submission" date="2022-06" db="EMBL/GenBank/DDBJ databases">
        <title>Genomic Encyclopedia of Type Strains, Phase I: the one thousand microbial genomes (KMG-I) project.</title>
        <authorList>
            <person name="Kyrpides N."/>
        </authorList>
    </citation>
    <scope>NUCLEOTIDE SEQUENCE [LARGE SCALE GENOMIC DNA]</scope>
    <source>
        <strain evidence="10 11">DSM 43889</strain>
    </source>
</reference>
<keyword evidence="6 8" id="KW-0411">Iron-sulfur</keyword>
<evidence type="ECO:0000256" key="3">
    <source>
        <dbReference type="ARBA" id="ARBA00022723"/>
    </source>
</evidence>
<comment type="cofactor">
    <cofactor evidence="1">
        <name>[3Fe-4S] cluster</name>
        <dbReference type="ChEBI" id="CHEBI:21137"/>
    </cofactor>
</comment>
<organism evidence="10 11">
    <name type="scientific">Actinoalloteichus caeruleus DSM 43889</name>
    <dbReference type="NCBI Taxonomy" id="1120930"/>
    <lineage>
        <taxon>Bacteria</taxon>
        <taxon>Bacillati</taxon>
        <taxon>Actinomycetota</taxon>
        <taxon>Actinomycetes</taxon>
        <taxon>Pseudonocardiales</taxon>
        <taxon>Pseudonocardiaceae</taxon>
        <taxon>Actinoalloteichus</taxon>
        <taxon>Actinoalloteichus cyanogriseus</taxon>
    </lineage>
</organism>
<keyword evidence="4 8" id="KW-0249">Electron transport</keyword>
<accession>A0ABT1JGN7</accession>
<keyword evidence="2 8" id="KW-0813">Transport</keyword>
<name>A0ABT1JGN7_ACTCY</name>
<evidence type="ECO:0000256" key="9">
    <source>
        <dbReference type="SAM" id="MobiDB-lite"/>
    </source>
</evidence>
<protein>
    <recommendedName>
        <fullName evidence="8">Ferredoxin</fullName>
    </recommendedName>
</protein>
<comment type="function">
    <text evidence="8">Ferredoxins are iron-sulfur proteins that transfer electrons in a wide variety of metabolic reactions.</text>
</comment>
<evidence type="ECO:0000313" key="10">
    <source>
        <dbReference type="EMBL" id="MCP2331444.1"/>
    </source>
</evidence>
<evidence type="ECO:0000256" key="8">
    <source>
        <dbReference type="RuleBase" id="RU368020"/>
    </source>
</evidence>
<dbReference type="InterPro" id="IPR051269">
    <property type="entry name" value="Fe-S_cluster_ET"/>
</dbReference>
<evidence type="ECO:0000256" key="7">
    <source>
        <dbReference type="ARBA" id="ARBA00023291"/>
    </source>
</evidence>
<comment type="caution">
    <text evidence="10">The sequence shown here is derived from an EMBL/GenBank/DDBJ whole genome shotgun (WGS) entry which is preliminary data.</text>
</comment>
<evidence type="ECO:0000256" key="5">
    <source>
        <dbReference type="ARBA" id="ARBA00023004"/>
    </source>
</evidence>
<dbReference type="EMBL" id="AUBJ02000001">
    <property type="protein sequence ID" value="MCP2331444.1"/>
    <property type="molecule type" value="Genomic_DNA"/>
</dbReference>
<dbReference type="SUPFAM" id="SSF54862">
    <property type="entry name" value="4Fe-4S ferredoxins"/>
    <property type="match status" value="1"/>
</dbReference>
<dbReference type="Proteomes" id="UP000791080">
    <property type="component" value="Unassembled WGS sequence"/>
</dbReference>
<evidence type="ECO:0000256" key="4">
    <source>
        <dbReference type="ARBA" id="ARBA00022982"/>
    </source>
</evidence>
<evidence type="ECO:0000256" key="2">
    <source>
        <dbReference type="ARBA" id="ARBA00022448"/>
    </source>
</evidence>
<evidence type="ECO:0000256" key="1">
    <source>
        <dbReference type="ARBA" id="ARBA00001927"/>
    </source>
</evidence>
<keyword evidence="5 8" id="KW-0408">Iron</keyword>
<proteinExistence type="predicted"/>
<evidence type="ECO:0000313" key="11">
    <source>
        <dbReference type="Proteomes" id="UP000791080"/>
    </source>
</evidence>